<feature type="active site" description="For ring-opening step" evidence="4">
    <location>
        <position position="136"/>
    </location>
</feature>
<sequence length="245" mass="27235">MNIIQVKNYSEMSAKAADMLISKLHEKPNMNLGLATGGTPKGLYDRLIQDHKEHGTSYKHVTSFNLDEYVGMKPQDPNSYHYYMADALFNHIDIDVSNTHVPNGLADTPEEECRRYDEMIQNHGGIDLQILGIGQNGHIGFNEPGTSFNSPTHIVTLEESTRKANARYFNSLDEVPTQAITMGIESIMKSKEILLLISGEAKAEAMYQLLNGEITEDFPASILKKHHCVTIIADQEALAKVSTTV</sequence>
<organism evidence="6 7">
    <name type="scientific">Priestia megaterium (strain ATCC 14581 / DSM 32 / CCUG 1817 / JCM 2506 / NBRC 15308 / NCIMB 9376 / NCTC 10342 / NRRL B-14308 / VKM B-512 / Ford 19)</name>
    <name type="common">Bacillus megaterium</name>
    <dbReference type="NCBI Taxonomy" id="1348623"/>
    <lineage>
        <taxon>Bacteria</taxon>
        <taxon>Bacillati</taxon>
        <taxon>Bacillota</taxon>
        <taxon>Bacilli</taxon>
        <taxon>Bacillales</taxon>
        <taxon>Bacillaceae</taxon>
        <taxon>Priestia</taxon>
    </lineage>
</organism>
<dbReference type="PROSITE" id="PS01161">
    <property type="entry name" value="GLC_GALNAC_ISOMERASE"/>
    <property type="match status" value="1"/>
</dbReference>
<feature type="active site" description="For ring-opening step" evidence="4">
    <location>
        <position position="143"/>
    </location>
</feature>
<comment type="similarity">
    <text evidence="4">Belongs to the glucosamine/galactosamine-6-phosphate isomerase family. NagB subfamily.</text>
</comment>
<dbReference type="UniPathway" id="UPA00629">
    <property type="reaction ID" value="UER00684"/>
</dbReference>
<dbReference type="InterPro" id="IPR006148">
    <property type="entry name" value="Glc/Gal-6P_isomerase"/>
</dbReference>
<dbReference type="GO" id="GO:0005737">
    <property type="term" value="C:cytoplasm"/>
    <property type="evidence" value="ECO:0007669"/>
    <property type="project" value="TreeGrafter"/>
</dbReference>
<dbReference type="KEGG" id="bmeg:BG04_3476"/>
<accession>A0A0B6AT47</accession>
<dbReference type="GO" id="GO:0006043">
    <property type="term" value="P:glucosamine catabolic process"/>
    <property type="evidence" value="ECO:0007669"/>
    <property type="project" value="TreeGrafter"/>
</dbReference>
<evidence type="ECO:0000256" key="1">
    <source>
        <dbReference type="ARBA" id="ARBA00000644"/>
    </source>
</evidence>
<dbReference type="PANTHER" id="PTHR11280:SF5">
    <property type="entry name" value="GLUCOSAMINE-6-PHOSPHATE ISOMERASE"/>
    <property type="match status" value="1"/>
</dbReference>
<dbReference type="CDD" id="cd01399">
    <property type="entry name" value="GlcN6P_deaminase"/>
    <property type="match status" value="1"/>
</dbReference>
<dbReference type="HAMAP" id="MF_01241">
    <property type="entry name" value="GlcN6P_deamin"/>
    <property type="match status" value="1"/>
</dbReference>
<dbReference type="GO" id="GO:0042802">
    <property type="term" value="F:identical protein binding"/>
    <property type="evidence" value="ECO:0007669"/>
    <property type="project" value="TreeGrafter"/>
</dbReference>
<evidence type="ECO:0000256" key="2">
    <source>
        <dbReference type="ARBA" id="ARBA00022801"/>
    </source>
</evidence>
<dbReference type="InterPro" id="IPR004547">
    <property type="entry name" value="Glucosamine6P_isomerase"/>
</dbReference>
<dbReference type="GeneID" id="93641535"/>
<name>A0A0B6AT47_PRIM2</name>
<reference evidence="6 7" key="1">
    <citation type="journal article" date="2015" name="Genome Announc.">
        <title>Complete genome sequences for 35 biothreat assay-relevant bacillus species.</title>
        <authorList>
            <person name="Johnson S.L."/>
            <person name="Daligault H.E."/>
            <person name="Davenport K.W."/>
            <person name="Jaissle J."/>
            <person name="Frey K.G."/>
            <person name="Ladner J.T."/>
            <person name="Broomall S.M."/>
            <person name="Bishop-Lilly K.A."/>
            <person name="Bruce D.C."/>
            <person name="Gibbons H.S."/>
            <person name="Coyne S.R."/>
            <person name="Lo C.C."/>
            <person name="Meincke L."/>
            <person name="Munk A.C."/>
            <person name="Koroleva G.I."/>
            <person name="Rosenzweig C.N."/>
            <person name="Palacios G.F."/>
            <person name="Redden C.L."/>
            <person name="Minogue T.D."/>
            <person name="Chain P.S."/>
        </authorList>
    </citation>
    <scope>NUCLEOTIDE SEQUENCE [LARGE SCALE GENOMIC DNA]</scope>
    <source>
        <strain evidence="7">ATCC 14581 / DSM 32 / JCM 2506 / NBRC 15308 / NCIMB 9376 / NCTC 10342 / NRRL B-14308 / VKM B-512</strain>
    </source>
</reference>
<dbReference type="InterPro" id="IPR018321">
    <property type="entry name" value="Glucosamine6P_isomerase_CS"/>
</dbReference>
<dbReference type="Proteomes" id="UP000031829">
    <property type="component" value="Chromosome"/>
</dbReference>
<keyword evidence="3 4" id="KW-0119">Carbohydrate metabolism</keyword>
<dbReference type="PANTHER" id="PTHR11280">
    <property type="entry name" value="GLUCOSAMINE-6-PHOSPHATE ISOMERASE"/>
    <property type="match status" value="1"/>
</dbReference>
<evidence type="ECO:0000256" key="3">
    <source>
        <dbReference type="ARBA" id="ARBA00023277"/>
    </source>
</evidence>
<comment type="pathway">
    <text evidence="4">Amino-sugar metabolism; N-acetylneuraminate degradation; D-fructose 6-phosphate from N-acetylneuraminate: step 5/5.</text>
</comment>
<dbReference type="SUPFAM" id="SSF100950">
    <property type="entry name" value="NagB/RpiA/CoA transferase-like"/>
    <property type="match status" value="1"/>
</dbReference>
<dbReference type="GO" id="GO:0005975">
    <property type="term" value="P:carbohydrate metabolic process"/>
    <property type="evidence" value="ECO:0007669"/>
    <property type="project" value="InterPro"/>
</dbReference>
<comment type="function">
    <text evidence="4">Catalyzes the reversible isomerization-deamination of glucosamine 6-phosphate (GlcN6P) to form fructose 6-phosphate (Fru6P) and ammonium ion.</text>
</comment>
<dbReference type="GO" id="GO:0004342">
    <property type="term" value="F:glucosamine-6-phosphate deaminase activity"/>
    <property type="evidence" value="ECO:0007669"/>
    <property type="project" value="UniProtKB-UniRule"/>
</dbReference>
<feature type="active site" description="Proton acceptor; for ring-opening step" evidence="4">
    <location>
        <position position="138"/>
    </location>
</feature>
<dbReference type="Pfam" id="PF01182">
    <property type="entry name" value="Glucosamine_iso"/>
    <property type="match status" value="1"/>
</dbReference>
<evidence type="ECO:0000313" key="7">
    <source>
        <dbReference type="Proteomes" id="UP000031829"/>
    </source>
</evidence>
<dbReference type="HOGENOM" id="CLU_049611_1_1_9"/>
<proteinExistence type="inferred from homology"/>
<dbReference type="FunFam" id="3.40.50.1360:FF:000003">
    <property type="entry name" value="Glucosamine-6-phosphate deaminase"/>
    <property type="match status" value="1"/>
</dbReference>
<dbReference type="RefSeq" id="WP_033578330.1">
    <property type="nucleotide sequence ID" value="NZ_BCVB01000003.1"/>
</dbReference>
<feature type="active site" description="Proton acceptor; for enolization step" evidence="4">
    <location>
        <position position="67"/>
    </location>
</feature>
<dbReference type="InterPro" id="IPR037171">
    <property type="entry name" value="NagB/RpiA_transferase-like"/>
</dbReference>
<dbReference type="NCBIfam" id="TIGR00502">
    <property type="entry name" value="nagB"/>
    <property type="match status" value="1"/>
</dbReference>
<comment type="caution">
    <text evidence="4">Lacks conserved residue(s) required for the propagation of feature annotation.</text>
</comment>
<dbReference type="EMBL" id="CP009920">
    <property type="protein sequence ID" value="AJI23019.1"/>
    <property type="molecule type" value="Genomic_DNA"/>
</dbReference>
<dbReference type="Gene3D" id="3.40.50.1360">
    <property type="match status" value="1"/>
</dbReference>
<evidence type="ECO:0000313" key="6">
    <source>
        <dbReference type="EMBL" id="AJI23019.1"/>
    </source>
</evidence>
<keyword evidence="2 4" id="KW-0378">Hydrolase</keyword>
<dbReference type="GO" id="GO:0006046">
    <property type="term" value="P:N-acetylglucosamine catabolic process"/>
    <property type="evidence" value="ECO:0007669"/>
    <property type="project" value="UniProtKB-UniRule"/>
</dbReference>
<evidence type="ECO:0000256" key="4">
    <source>
        <dbReference type="HAMAP-Rule" id="MF_01241"/>
    </source>
</evidence>
<evidence type="ECO:0000259" key="5">
    <source>
        <dbReference type="Pfam" id="PF01182"/>
    </source>
</evidence>
<comment type="catalytic activity">
    <reaction evidence="1 4">
        <text>alpha-D-glucosamine 6-phosphate + H2O = beta-D-fructose 6-phosphate + NH4(+)</text>
        <dbReference type="Rhea" id="RHEA:12172"/>
        <dbReference type="ChEBI" id="CHEBI:15377"/>
        <dbReference type="ChEBI" id="CHEBI:28938"/>
        <dbReference type="ChEBI" id="CHEBI:57634"/>
        <dbReference type="ChEBI" id="CHEBI:75989"/>
        <dbReference type="EC" id="3.5.99.6"/>
    </reaction>
</comment>
<dbReference type="GO" id="GO:0019262">
    <property type="term" value="P:N-acetylneuraminate catabolic process"/>
    <property type="evidence" value="ECO:0007669"/>
    <property type="project" value="UniProtKB-UniRule"/>
</dbReference>
<gene>
    <name evidence="4 6" type="primary">nagB</name>
    <name evidence="6" type="ORF">BG04_3476</name>
</gene>
<dbReference type="AlphaFoldDB" id="A0A0B6AT47"/>
<feature type="domain" description="Glucosamine/galactosamine-6-phosphate isomerase" evidence="5">
    <location>
        <begin position="12"/>
        <end position="227"/>
    </location>
</feature>
<protein>
    <recommendedName>
        <fullName evidence="4">Glucosamine-6-phosphate deaminase</fullName>
        <ecNumber evidence="4">3.5.99.6</ecNumber>
    </recommendedName>
    <alternativeName>
        <fullName evidence="4">GlcN6P deaminase</fullName>
        <shortName evidence="4">GNPDA</shortName>
    </alternativeName>
    <alternativeName>
        <fullName evidence="4">Glucosamine-6-phosphate isomerase</fullName>
    </alternativeName>
</protein>
<dbReference type="EC" id="3.5.99.6" evidence="4"/>